<dbReference type="InterPro" id="IPR011004">
    <property type="entry name" value="Trimer_LpxA-like_sf"/>
</dbReference>
<dbReference type="PANTHER" id="PTHR23416:SF23">
    <property type="entry name" value="ACETYLTRANSFERASE C18B11.09C-RELATED"/>
    <property type="match status" value="1"/>
</dbReference>
<dbReference type="GO" id="GO:0016407">
    <property type="term" value="F:acetyltransferase activity"/>
    <property type="evidence" value="ECO:0007669"/>
    <property type="project" value="InterPro"/>
</dbReference>
<keyword evidence="10" id="KW-1185">Reference proteome</keyword>
<dbReference type="Proteomes" id="UP000571701">
    <property type="component" value="Unassembled WGS sequence"/>
</dbReference>
<comment type="caution">
    <text evidence="9">The sequence shown here is derived from an EMBL/GenBank/DDBJ whole genome shotgun (WGS) entry which is preliminary data.</text>
</comment>
<gene>
    <name evidence="9" type="ORF">H2O73_05895</name>
</gene>
<dbReference type="Pfam" id="PF14602">
    <property type="entry name" value="Hexapep_2"/>
    <property type="match status" value="1"/>
</dbReference>
<dbReference type="InterPro" id="IPR018357">
    <property type="entry name" value="Hexapep_transf_CS"/>
</dbReference>
<evidence type="ECO:0000256" key="2">
    <source>
        <dbReference type="ARBA" id="ARBA00022458"/>
    </source>
</evidence>
<feature type="domain" description="Maltose/galactoside acetyltransferase" evidence="8">
    <location>
        <begin position="4"/>
        <end position="56"/>
    </location>
</feature>
<dbReference type="PROSITE" id="PS00101">
    <property type="entry name" value="HEXAPEP_TRANSFERASES"/>
    <property type="match status" value="1"/>
</dbReference>
<dbReference type="CDD" id="cd03357">
    <property type="entry name" value="LbH_MAT_GAT"/>
    <property type="match status" value="1"/>
</dbReference>
<evidence type="ECO:0000256" key="6">
    <source>
        <dbReference type="ARBA" id="ARBA00055587"/>
    </source>
</evidence>
<keyword evidence="2" id="KW-0536">Nodulation</keyword>
<protein>
    <recommendedName>
        <fullName evidence="7">Nodulation protein L</fullName>
    </recommendedName>
</protein>
<comment type="function">
    <text evidence="6">Acetyltransferase implicated in the O-acetylation of Nod factors.</text>
</comment>
<dbReference type="EMBL" id="JACFYF010000002">
    <property type="protein sequence ID" value="MBA5761877.1"/>
    <property type="molecule type" value="Genomic_DNA"/>
</dbReference>
<sequence>MTEFEKMVAGQAFDGGDKSLNQIRDRAASLLAQLNQANQEVDRTGLFQQLFAQFGETSIIRSPFSCEFGQTISIGDKTFINMNATFLDGAPITIGNHVLIGPNAQFYTASHSLDHLSRRNWETFCKPIIVEDDVWIGGNVVINQGVTIGARSVIAANTVVTKDLAADGLYGGTPAKLIRRIDSEYTESVE</sequence>
<accession>A0A7W2FPS1</accession>
<evidence type="ECO:0000256" key="5">
    <source>
        <dbReference type="ARBA" id="ARBA00023315"/>
    </source>
</evidence>
<keyword evidence="5" id="KW-0012">Acyltransferase</keyword>
<dbReference type="RefSeq" id="WP_182107565.1">
    <property type="nucleotide sequence ID" value="NZ_JACFYF010000002.1"/>
</dbReference>
<evidence type="ECO:0000256" key="4">
    <source>
        <dbReference type="ARBA" id="ARBA00022737"/>
    </source>
</evidence>
<keyword evidence="4" id="KW-0677">Repeat</keyword>
<name>A0A7W2FPS1_9VIBR</name>
<proteinExistence type="inferred from homology"/>
<dbReference type="InterPro" id="IPR051159">
    <property type="entry name" value="Hexapeptide_acetyltransf"/>
</dbReference>
<evidence type="ECO:0000256" key="3">
    <source>
        <dbReference type="ARBA" id="ARBA00022679"/>
    </source>
</evidence>
<dbReference type="FunFam" id="2.160.10.10:FF:000025">
    <property type="entry name" value="Hexapeptide-repeat containing-acetyltransferase"/>
    <property type="match status" value="1"/>
</dbReference>
<dbReference type="Gene3D" id="2.160.10.10">
    <property type="entry name" value="Hexapeptide repeat proteins"/>
    <property type="match status" value="1"/>
</dbReference>
<evidence type="ECO:0000313" key="9">
    <source>
        <dbReference type="EMBL" id="MBA5761877.1"/>
    </source>
</evidence>
<organism evidence="9 10">
    <name type="scientific">Vibrio marinisediminis</name>
    <dbReference type="NCBI Taxonomy" id="2758441"/>
    <lineage>
        <taxon>Bacteria</taxon>
        <taxon>Pseudomonadati</taxon>
        <taxon>Pseudomonadota</taxon>
        <taxon>Gammaproteobacteria</taxon>
        <taxon>Vibrionales</taxon>
        <taxon>Vibrionaceae</taxon>
        <taxon>Vibrio</taxon>
    </lineage>
</organism>
<dbReference type="AlphaFoldDB" id="A0A7W2FPS1"/>
<dbReference type="Pfam" id="PF12464">
    <property type="entry name" value="Mac"/>
    <property type="match status" value="1"/>
</dbReference>
<dbReference type="SUPFAM" id="SSF51161">
    <property type="entry name" value="Trimeric LpxA-like enzymes"/>
    <property type="match status" value="1"/>
</dbReference>
<dbReference type="SMART" id="SM01266">
    <property type="entry name" value="Mac"/>
    <property type="match status" value="1"/>
</dbReference>
<dbReference type="PANTHER" id="PTHR23416">
    <property type="entry name" value="SIALIC ACID SYNTHASE-RELATED"/>
    <property type="match status" value="1"/>
</dbReference>
<dbReference type="InterPro" id="IPR001451">
    <property type="entry name" value="Hexapep"/>
</dbReference>
<dbReference type="GO" id="GO:0008374">
    <property type="term" value="F:O-acyltransferase activity"/>
    <property type="evidence" value="ECO:0007669"/>
    <property type="project" value="TreeGrafter"/>
</dbReference>
<evidence type="ECO:0000259" key="8">
    <source>
        <dbReference type="SMART" id="SM01266"/>
    </source>
</evidence>
<keyword evidence="3 9" id="KW-0808">Transferase</keyword>
<comment type="similarity">
    <text evidence="1">Belongs to the transferase hexapeptide repeat family.</text>
</comment>
<dbReference type="InterPro" id="IPR024688">
    <property type="entry name" value="Mac_dom"/>
</dbReference>
<dbReference type="GO" id="GO:0005829">
    <property type="term" value="C:cytosol"/>
    <property type="evidence" value="ECO:0007669"/>
    <property type="project" value="TreeGrafter"/>
</dbReference>
<evidence type="ECO:0000256" key="7">
    <source>
        <dbReference type="ARBA" id="ARBA00067695"/>
    </source>
</evidence>
<evidence type="ECO:0000256" key="1">
    <source>
        <dbReference type="ARBA" id="ARBA00007274"/>
    </source>
</evidence>
<reference evidence="9 10" key="1">
    <citation type="submission" date="2020-07" db="EMBL/GenBank/DDBJ databases">
        <title>Vibrio marinisediminis sp. nov., isolated from marine sediment.</title>
        <authorList>
            <person name="Ji X."/>
        </authorList>
    </citation>
    <scope>NUCLEOTIDE SEQUENCE [LARGE SCALE GENOMIC DNA]</scope>
    <source>
        <strain evidence="9 10">404</strain>
    </source>
</reference>
<evidence type="ECO:0000313" key="10">
    <source>
        <dbReference type="Proteomes" id="UP000571701"/>
    </source>
</evidence>